<evidence type="ECO:0000313" key="3">
    <source>
        <dbReference type="Proteomes" id="UP000307440"/>
    </source>
</evidence>
<name>A0A5C3KJ16_COPMA</name>
<dbReference type="InterPro" id="IPR018535">
    <property type="entry name" value="DUF1996"/>
</dbReference>
<gene>
    <name evidence="2" type="ORF">FA15DRAFT_578117</name>
</gene>
<accession>A0A5C3KJ16</accession>
<sequence>LASSLALAGYVNALLRFPCSQLVVERFDPLVTPGIVSPHVHQIVGGNAFNITMSPSNDLPSLSTCTTCSFTEDLSNYWTAVLYFRHKNGSFERVPQIPEELVGPANGGMTLYYIQNAAKVTAFPKGFRMIVGDPALRSYNTSSLEAQNLSFRCLNAGFGNPDEGNGGPIADPGTDTRHLPTNPCKGGVRSEIFFPYCWDGVNLDTPDHKSHMVYPTRGKQCPETHPVVVPQIFIEIVWDTKKFNHLWEEGASNPFLFSHGDPTGYGQHADYIFGWEGDSLQRAMDQCTSYGGPCRTLKSQSIESINRCVQKNRVREPVDGALPALPGCNPVQPGPAKATPITKCDA</sequence>
<protein>
    <recommendedName>
        <fullName evidence="1">DUF1996 domain-containing protein</fullName>
    </recommendedName>
</protein>
<keyword evidence="3" id="KW-1185">Reference proteome</keyword>
<dbReference type="PANTHER" id="PTHR43662:SF3">
    <property type="entry name" value="DOMAIN PROTEIN, PUTATIVE (AFU_ORTHOLOGUE AFUA_6G11970)-RELATED"/>
    <property type="match status" value="1"/>
</dbReference>
<dbReference type="STRING" id="230819.A0A5C3KJ16"/>
<reference evidence="2 3" key="1">
    <citation type="journal article" date="2019" name="Nat. Ecol. Evol.">
        <title>Megaphylogeny resolves global patterns of mushroom evolution.</title>
        <authorList>
            <person name="Varga T."/>
            <person name="Krizsan K."/>
            <person name="Foldi C."/>
            <person name="Dima B."/>
            <person name="Sanchez-Garcia M."/>
            <person name="Sanchez-Ramirez S."/>
            <person name="Szollosi G.J."/>
            <person name="Szarkandi J.G."/>
            <person name="Papp V."/>
            <person name="Albert L."/>
            <person name="Andreopoulos W."/>
            <person name="Angelini C."/>
            <person name="Antonin V."/>
            <person name="Barry K.W."/>
            <person name="Bougher N.L."/>
            <person name="Buchanan P."/>
            <person name="Buyck B."/>
            <person name="Bense V."/>
            <person name="Catcheside P."/>
            <person name="Chovatia M."/>
            <person name="Cooper J."/>
            <person name="Damon W."/>
            <person name="Desjardin D."/>
            <person name="Finy P."/>
            <person name="Geml J."/>
            <person name="Haridas S."/>
            <person name="Hughes K."/>
            <person name="Justo A."/>
            <person name="Karasinski D."/>
            <person name="Kautmanova I."/>
            <person name="Kiss B."/>
            <person name="Kocsube S."/>
            <person name="Kotiranta H."/>
            <person name="LaButti K.M."/>
            <person name="Lechner B.E."/>
            <person name="Liimatainen K."/>
            <person name="Lipzen A."/>
            <person name="Lukacs Z."/>
            <person name="Mihaltcheva S."/>
            <person name="Morgado L.N."/>
            <person name="Niskanen T."/>
            <person name="Noordeloos M.E."/>
            <person name="Ohm R.A."/>
            <person name="Ortiz-Santana B."/>
            <person name="Ovrebo C."/>
            <person name="Racz N."/>
            <person name="Riley R."/>
            <person name="Savchenko A."/>
            <person name="Shiryaev A."/>
            <person name="Soop K."/>
            <person name="Spirin V."/>
            <person name="Szebenyi C."/>
            <person name="Tomsovsky M."/>
            <person name="Tulloss R.E."/>
            <person name="Uehling J."/>
            <person name="Grigoriev I.V."/>
            <person name="Vagvolgyi C."/>
            <person name="Papp T."/>
            <person name="Martin F.M."/>
            <person name="Miettinen O."/>
            <person name="Hibbett D.S."/>
            <person name="Nagy L.G."/>
        </authorList>
    </citation>
    <scope>NUCLEOTIDE SEQUENCE [LARGE SCALE GENOMIC DNA]</scope>
    <source>
        <strain evidence="2 3">CBS 121175</strain>
    </source>
</reference>
<dbReference type="PANTHER" id="PTHR43662">
    <property type="match status" value="1"/>
</dbReference>
<evidence type="ECO:0000313" key="2">
    <source>
        <dbReference type="EMBL" id="TFK20052.1"/>
    </source>
</evidence>
<feature type="domain" description="DUF1996" evidence="1">
    <location>
        <begin position="28"/>
        <end position="275"/>
    </location>
</feature>
<feature type="non-terminal residue" evidence="2">
    <location>
        <position position="346"/>
    </location>
</feature>
<dbReference type="EMBL" id="ML210314">
    <property type="protein sequence ID" value="TFK20052.1"/>
    <property type="molecule type" value="Genomic_DNA"/>
</dbReference>
<evidence type="ECO:0000259" key="1">
    <source>
        <dbReference type="Pfam" id="PF09362"/>
    </source>
</evidence>
<proteinExistence type="predicted"/>
<dbReference type="Proteomes" id="UP000307440">
    <property type="component" value="Unassembled WGS sequence"/>
</dbReference>
<organism evidence="2 3">
    <name type="scientific">Coprinopsis marcescibilis</name>
    <name type="common">Agaric fungus</name>
    <name type="synonym">Psathyrella marcescibilis</name>
    <dbReference type="NCBI Taxonomy" id="230819"/>
    <lineage>
        <taxon>Eukaryota</taxon>
        <taxon>Fungi</taxon>
        <taxon>Dikarya</taxon>
        <taxon>Basidiomycota</taxon>
        <taxon>Agaricomycotina</taxon>
        <taxon>Agaricomycetes</taxon>
        <taxon>Agaricomycetidae</taxon>
        <taxon>Agaricales</taxon>
        <taxon>Agaricineae</taxon>
        <taxon>Psathyrellaceae</taxon>
        <taxon>Coprinopsis</taxon>
    </lineage>
</organism>
<dbReference type="Pfam" id="PF09362">
    <property type="entry name" value="DUF1996"/>
    <property type="match status" value="1"/>
</dbReference>
<feature type="non-terminal residue" evidence="2">
    <location>
        <position position="1"/>
    </location>
</feature>
<dbReference type="AlphaFoldDB" id="A0A5C3KJ16"/>
<dbReference type="OrthoDB" id="74764at2759"/>